<dbReference type="SMART" id="SM00868">
    <property type="entry name" value="zf-AD"/>
    <property type="match status" value="1"/>
</dbReference>
<evidence type="ECO:0008006" key="7">
    <source>
        <dbReference type="Google" id="ProtNLM"/>
    </source>
</evidence>
<dbReference type="InterPro" id="IPR012934">
    <property type="entry name" value="Znf_AD"/>
</dbReference>
<proteinExistence type="predicted"/>
<evidence type="ECO:0000256" key="1">
    <source>
        <dbReference type="PROSITE-ProRule" id="PRU00042"/>
    </source>
</evidence>
<evidence type="ECO:0000256" key="2">
    <source>
        <dbReference type="PROSITE-ProRule" id="PRU01263"/>
    </source>
</evidence>
<dbReference type="EMBL" id="JAPWTK010000007">
    <property type="protein sequence ID" value="KAJ8960893.1"/>
    <property type="molecule type" value="Genomic_DNA"/>
</dbReference>
<comment type="caution">
    <text evidence="5">The sequence shown here is derived from an EMBL/GenBank/DDBJ whole genome shotgun (WGS) entry which is preliminary data.</text>
</comment>
<dbReference type="Pfam" id="PF07776">
    <property type="entry name" value="zf-AD"/>
    <property type="match status" value="1"/>
</dbReference>
<name>A0AAV8ZAT8_9CUCU</name>
<dbReference type="Proteomes" id="UP001162162">
    <property type="component" value="Unassembled WGS sequence"/>
</dbReference>
<dbReference type="PROSITE" id="PS00028">
    <property type="entry name" value="ZINC_FINGER_C2H2_1"/>
    <property type="match status" value="1"/>
</dbReference>
<evidence type="ECO:0000313" key="5">
    <source>
        <dbReference type="EMBL" id="KAJ8960893.1"/>
    </source>
</evidence>
<keyword evidence="2" id="KW-0862">Zinc</keyword>
<feature type="domain" description="ZAD" evidence="4">
    <location>
        <begin position="6"/>
        <end position="80"/>
    </location>
</feature>
<evidence type="ECO:0000259" key="4">
    <source>
        <dbReference type="PROSITE" id="PS51915"/>
    </source>
</evidence>
<dbReference type="SUPFAM" id="SSF57716">
    <property type="entry name" value="Glucocorticoid receptor-like (DNA-binding domain)"/>
    <property type="match status" value="1"/>
</dbReference>
<dbReference type="SMART" id="SM00355">
    <property type="entry name" value="ZnF_C2H2"/>
    <property type="match status" value="1"/>
</dbReference>
<feature type="binding site" evidence="2">
    <location>
        <position position="56"/>
    </location>
    <ligand>
        <name>Zn(2+)</name>
        <dbReference type="ChEBI" id="CHEBI:29105"/>
    </ligand>
</feature>
<feature type="binding site" evidence="2">
    <location>
        <position position="8"/>
    </location>
    <ligand>
        <name>Zn(2+)</name>
        <dbReference type="ChEBI" id="CHEBI:29105"/>
    </ligand>
</feature>
<keyword evidence="2" id="KW-0479">Metal-binding</keyword>
<evidence type="ECO:0000259" key="3">
    <source>
        <dbReference type="PROSITE" id="PS50157"/>
    </source>
</evidence>
<dbReference type="GO" id="GO:0008270">
    <property type="term" value="F:zinc ion binding"/>
    <property type="evidence" value="ECO:0007669"/>
    <property type="project" value="UniProtKB-UniRule"/>
</dbReference>
<dbReference type="GO" id="GO:0005634">
    <property type="term" value="C:nucleus"/>
    <property type="evidence" value="ECO:0007669"/>
    <property type="project" value="InterPro"/>
</dbReference>
<keyword evidence="1" id="KW-0863">Zinc-finger</keyword>
<feature type="binding site" evidence="2">
    <location>
        <position position="53"/>
    </location>
    <ligand>
        <name>Zn(2+)</name>
        <dbReference type="ChEBI" id="CHEBI:29105"/>
    </ligand>
</feature>
<reference evidence="5" key="1">
    <citation type="journal article" date="2023" name="Insect Mol. Biol.">
        <title>Genome sequencing provides insights into the evolution of gene families encoding plant cell wall-degrading enzymes in longhorned beetles.</title>
        <authorList>
            <person name="Shin N.R."/>
            <person name="Okamura Y."/>
            <person name="Kirsch R."/>
            <person name="Pauchet Y."/>
        </authorList>
    </citation>
    <scope>NUCLEOTIDE SEQUENCE</scope>
    <source>
        <strain evidence="5">AMC_N1</strain>
    </source>
</reference>
<organism evidence="5 6">
    <name type="scientific">Aromia moschata</name>
    <dbReference type="NCBI Taxonomy" id="1265417"/>
    <lineage>
        <taxon>Eukaryota</taxon>
        <taxon>Metazoa</taxon>
        <taxon>Ecdysozoa</taxon>
        <taxon>Arthropoda</taxon>
        <taxon>Hexapoda</taxon>
        <taxon>Insecta</taxon>
        <taxon>Pterygota</taxon>
        <taxon>Neoptera</taxon>
        <taxon>Endopterygota</taxon>
        <taxon>Coleoptera</taxon>
        <taxon>Polyphaga</taxon>
        <taxon>Cucujiformia</taxon>
        <taxon>Chrysomeloidea</taxon>
        <taxon>Cerambycidae</taxon>
        <taxon>Cerambycinae</taxon>
        <taxon>Callichromatini</taxon>
        <taxon>Aromia</taxon>
    </lineage>
</organism>
<sequence length="367" mass="43398">MYYLSKFCRICVQTGVKLLDLDTLDFDEVKLSEKLEVCTKMVVNRESLSTEICVQCITKLRISYQFHDMCKKSTKTLQGYLQALLCGSENEKSGPHQFRATRCSLLKRLLTPTDKFKKERDKYPYKHNYYFNSYKGGLKNIIRFTKNYEFGVKLDKNSNYESTPLDKLTAFSNEFFRKDFTEFRNTILYIIENKDNLYDSGDSEDEGLFLRSRRKGRLRRKRVEPDIKIKTELEYEDEEFTYTDEEPHEVECKREIEEHNIEEPSLSHHCVSLPTPAPASYSEYMRSFGHLAPAHSPVQLLDNLVGGYHPSQRRTFSQTNVRCRTRDNPYINPLLKNQFLYRCFKCEKCNRYFKSPGYLKAHYSKVH</sequence>
<dbReference type="AlphaFoldDB" id="A0AAV8ZAT8"/>
<gene>
    <name evidence="5" type="ORF">NQ318_020192</name>
</gene>
<protein>
    <recommendedName>
        <fullName evidence="7">ZAD domain-containing protein</fullName>
    </recommendedName>
</protein>
<dbReference type="PROSITE" id="PS51915">
    <property type="entry name" value="ZAD"/>
    <property type="match status" value="1"/>
</dbReference>
<accession>A0AAV8ZAT8</accession>
<feature type="domain" description="C2H2-type" evidence="3">
    <location>
        <begin position="344"/>
        <end position="367"/>
    </location>
</feature>
<evidence type="ECO:0000313" key="6">
    <source>
        <dbReference type="Proteomes" id="UP001162162"/>
    </source>
</evidence>
<keyword evidence="6" id="KW-1185">Reference proteome</keyword>
<dbReference type="PROSITE" id="PS50157">
    <property type="entry name" value="ZINC_FINGER_C2H2_2"/>
    <property type="match status" value="1"/>
</dbReference>
<feature type="binding site" evidence="2">
    <location>
        <position position="11"/>
    </location>
    <ligand>
        <name>Zn(2+)</name>
        <dbReference type="ChEBI" id="CHEBI:29105"/>
    </ligand>
</feature>
<dbReference type="InterPro" id="IPR013087">
    <property type="entry name" value="Znf_C2H2_type"/>
</dbReference>